<evidence type="ECO:0000313" key="10">
    <source>
        <dbReference type="Proteomes" id="UP001157156"/>
    </source>
</evidence>
<dbReference type="PROSITE" id="PS50893">
    <property type="entry name" value="ABC_TRANSPORTER_2"/>
    <property type="match status" value="1"/>
</dbReference>
<dbReference type="FunFam" id="3.40.50.300:FF:000032">
    <property type="entry name" value="Export ABC transporter ATP-binding protein"/>
    <property type="match status" value="1"/>
</dbReference>
<organism evidence="8 9">
    <name type="scientific">Vibrio algivorus</name>
    <dbReference type="NCBI Taxonomy" id="1667024"/>
    <lineage>
        <taxon>Bacteria</taxon>
        <taxon>Pseudomonadati</taxon>
        <taxon>Pseudomonadota</taxon>
        <taxon>Gammaproteobacteria</taxon>
        <taxon>Vibrionales</taxon>
        <taxon>Vibrionaceae</taxon>
        <taxon>Vibrio</taxon>
    </lineage>
</organism>
<keyword evidence="3 8" id="KW-0067">ATP-binding</keyword>
<dbReference type="InterPro" id="IPR017911">
    <property type="entry name" value="MacB-like_ATP-bd"/>
</dbReference>
<reference evidence="7" key="4">
    <citation type="submission" date="2023-01" db="EMBL/GenBank/DDBJ databases">
        <title>Draft genome sequence of Vibrio algivorus strain NBRC 111146.</title>
        <authorList>
            <person name="Sun Q."/>
            <person name="Mori K."/>
        </authorList>
    </citation>
    <scope>NUCLEOTIDE SEQUENCE</scope>
    <source>
        <strain evidence="7">NBRC 111146</strain>
    </source>
</reference>
<dbReference type="Proteomes" id="UP001157156">
    <property type="component" value="Unassembled WGS sequence"/>
</dbReference>
<reference evidence="10" key="2">
    <citation type="journal article" date="2019" name="Int. J. Syst. Evol. Microbiol.">
        <title>The Global Catalogue of Microorganisms (GCM) 10K type strain sequencing project: providing services to taxonomists for standard genome sequencing and annotation.</title>
        <authorList>
            <consortium name="The Broad Institute Genomics Platform"/>
            <consortium name="The Broad Institute Genome Sequencing Center for Infectious Disease"/>
            <person name="Wu L."/>
            <person name="Ma J."/>
        </authorList>
    </citation>
    <scope>NUCLEOTIDE SEQUENCE [LARGE SCALE GENOMIC DNA]</scope>
    <source>
        <strain evidence="10">NBRC 111146</strain>
    </source>
</reference>
<proteinExistence type="inferred from homology"/>
<dbReference type="GO" id="GO:0005524">
    <property type="term" value="F:ATP binding"/>
    <property type="evidence" value="ECO:0007669"/>
    <property type="project" value="UniProtKB-KW"/>
</dbReference>
<protein>
    <submittedName>
        <fullName evidence="8">ABC transporter ATP-binding protein</fullName>
    </submittedName>
</protein>
<gene>
    <name evidence="8" type="ORF">FOF44_09285</name>
    <name evidence="7" type="ORF">GCM10007931_10720</name>
</gene>
<dbReference type="InterPro" id="IPR003593">
    <property type="entry name" value="AAA+_ATPase"/>
</dbReference>
<keyword evidence="10" id="KW-1185">Reference proteome</keyword>
<sequence length="262" mass="28396">MSQSPIKDPSITKLAENEGVNSSAEQTSSATSPEFHDSNKIVIQAQSLSKSVSTEKEHLTILKEVNLAIRAGESVAIVGTSGAGKSTLMTLLAGLDVPSQGEVSLLGKPLSTLDDEQRAALRSDSIGFVFQSFLLIPTLTALENVTLPCLLKGEKEDIERATQLLTEVGLKDRLTHTPSQLSGGEQQRVALARAFMIKPSILFADEPTGNLDQVTAAKIIEQLFELNKAHKTTLVLVTHDNDLAKRCDRIFYMQAGELEERE</sequence>
<dbReference type="InterPro" id="IPR003439">
    <property type="entry name" value="ABC_transporter-like_ATP-bd"/>
</dbReference>
<evidence type="ECO:0000256" key="2">
    <source>
        <dbReference type="ARBA" id="ARBA00022741"/>
    </source>
</evidence>
<dbReference type="Gene3D" id="3.40.50.300">
    <property type="entry name" value="P-loop containing nucleotide triphosphate hydrolases"/>
    <property type="match status" value="1"/>
</dbReference>
<evidence type="ECO:0000256" key="4">
    <source>
        <dbReference type="ARBA" id="ARBA00038388"/>
    </source>
</evidence>
<evidence type="ECO:0000256" key="3">
    <source>
        <dbReference type="ARBA" id="ARBA00022840"/>
    </source>
</evidence>
<dbReference type="PANTHER" id="PTHR42798">
    <property type="entry name" value="LIPOPROTEIN-RELEASING SYSTEM ATP-BINDING PROTEIN LOLD"/>
    <property type="match status" value="1"/>
</dbReference>
<feature type="region of interest" description="Disordered" evidence="5">
    <location>
        <begin position="1"/>
        <end position="36"/>
    </location>
</feature>
<evidence type="ECO:0000313" key="8">
    <source>
        <dbReference type="EMBL" id="TVO36521.1"/>
    </source>
</evidence>
<dbReference type="GO" id="GO:0022857">
    <property type="term" value="F:transmembrane transporter activity"/>
    <property type="evidence" value="ECO:0007669"/>
    <property type="project" value="UniProtKB-ARBA"/>
</dbReference>
<dbReference type="PROSITE" id="PS00211">
    <property type="entry name" value="ABC_TRANSPORTER_1"/>
    <property type="match status" value="1"/>
</dbReference>
<dbReference type="Proteomes" id="UP000319828">
    <property type="component" value="Unassembled WGS sequence"/>
</dbReference>
<dbReference type="AlphaFoldDB" id="A0A557P786"/>
<feature type="domain" description="ABC transporter" evidence="6">
    <location>
        <begin position="43"/>
        <end position="262"/>
    </location>
</feature>
<dbReference type="SMART" id="SM00382">
    <property type="entry name" value="AAA"/>
    <property type="match status" value="1"/>
</dbReference>
<dbReference type="SUPFAM" id="SSF52540">
    <property type="entry name" value="P-loop containing nucleoside triphosphate hydrolases"/>
    <property type="match status" value="1"/>
</dbReference>
<feature type="compositionally biased region" description="Polar residues" evidence="5">
    <location>
        <begin position="19"/>
        <end position="32"/>
    </location>
</feature>
<dbReference type="CDD" id="cd03255">
    <property type="entry name" value="ABC_MJ0796_LolCDE_FtsE"/>
    <property type="match status" value="1"/>
</dbReference>
<comment type="similarity">
    <text evidence="4">Belongs to the ABC transporter superfamily. Macrolide exporter (TC 3.A.1.122) family.</text>
</comment>
<name>A0A557P786_9VIBR</name>
<accession>A0A557P786</accession>
<reference evidence="7" key="1">
    <citation type="journal article" date="2014" name="Int. J. Syst. Evol. Microbiol.">
        <title>Complete genome of a new Firmicutes species belonging to the dominant human colonic microbiota ('Ruminococcus bicirculans') reveals two chromosomes and a selective capacity to utilize plant glucans.</title>
        <authorList>
            <consortium name="NISC Comparative Sequencing Program"/>
            <person name="Wegmann U."/>
            <person name="Louis P."/>
            <person name="Goesmann A."/>
            <person name="Henrissat B."/>
            <person name="Duncan S.H."/>
            <person name="Flint H.J."/>
        </authorList>
    </citation>
    <scope>NUCLEOTIDE SEQUENCE</scope>
    <source>
        <strain evidence="7">NBRC 111146</strain>
    </source>
</reference>
<dbReference type="GO" id="GO:1902495">
    <property type="term" value="C:transmembrane transporter complex"/>
    <property type="evidence" value="ECO:0007669"/>
    <property type="project" value="UniProtKB-ARBA"/>
</dbReference>
<dbReference type="EMBL" id="VMKJ01000016">
    <property type="protein sequence ID" value="TVO36521.1"/>
    <property type="molecule type" value="Genomic_DNA"/>
</dbReference>
<evidence type="ECO:0000313" key="9">
    <source>
        <dbReference type="Proteomes" id="UP000319828"/>
    </source>
</evidence>
<dbReference type="RefSeq" id="WP_089124450.1">
    <property type="nucleotide sequence ID" value="NZ_BSPV01000003.1"/>
</dbReference>
<comment type="caution">
    <text evidence="8">The sequence shown here is derived from an EMBL/GenBank/DDBJ whole genome shotgun (WGS) entry which is preliminary data.</text>
</comment>
<evidence type="ECO:0000256" key="1">
    <source>
        <dbReference type="ARBA" id="ARBA00022448"/>
    </source>
</evidence>
<dbReference type="InterPro" id="IPR027417">
    <property type="entry name" value="P-loop_NTPase"/>
</dbReference>
<evidence type="ECO:0000313" key="7">
    <source>
        <dbReference type="EMBL" id="GLT14098.1"/>
    </source>
</evidence>
<keyword evidence="1" id="KW-0813">Transport</keyword>
<evidence type="ECO:0000259" key="6">
    <source>
        <dbReference type="PROSITE" id="PS50893"/>
    </source>
</evidence>
<keyword evidence="2" id="KW-0547">Nucleotide-binding</keyword>
<dbReference type="Pfam" id="PF00005">
    <property type="entry name" value="ABC_tran"/>
    <property type="match status" value="1"/>
</dbReference>
<dbReference type="EMBL" id="BSPV01000003">
    <property type="protein sequence ID" value="GLT14098.1"/>
    <property type="molecule type" value="Genomic_DNA"/>
</dbReference>
<reference evidence="8 9" key="3">
    <citation type="submission" date="2019-07" db="EMBL/GenBank/DDBJ databases">
        <title>The draft genome sequence of Vibrio algivorus M1486.</title>
        <authorList>
            <person name="Meng X."/>
        </authorList>
    </citation>
    <scope>NUCLEOTIDE SEQUENCE [LARGE SCALE GENOMIC DNA]</scope>
    <source>
        <strain evidence="8 9">M1486</strain>
    </source>
</reference>
<dbReference type="OrthoDB" id="9801477at2"/>
<dbReference type="GO" id="GO:0016887">
    <property type="term" value="F:ATP hydrolysis activity"/>
    <property type="evidence" value="ECO:0007669"/>
    <property type="project" value="InterPro"/>
</dbReference>
<dbReference type="InterPro" id="IPR017871">
    <property type="entry name" value="ABC_transporter-like_CS"/>
</dbReference>
<evidence type="ECO:0000256" key="5">
    <source>
        <dbReference type="SAM" id="MobiDB-lite"/>
    </source>
</evidence>
<dbReference type="PANTHER" id="PTHR42798:SF2">
    <property type="entry name" value="ABC TRANSPORTER ATP-BINDING PROTEIN MG467-RELATED"/>
    <property type="match status" value="1"/>
</dbReference>